<keyword evidence="3" id="KW-1185">Reference proteome</keyword>
<dbReference type="EMBL" id="JAFMPK010000047">
    <property type="protein sequence ID" value="MBO0610815.1"/>
    <property type="molecule type" value="Genomic_DNA"/>
</dbReference>
<evidence type="ECO:0000313" key="3">
    <source>
        <dbReference type="Proteomes" id="UP000664617"/>
    </source>
</evidence>
<name>A0ABS3ICW3_9MICO</name>
<comment type="caution">
    <text evidence="2">The sequence shown here is derived from an EMBL/GenBank/DDBJ whole genome shotgun (WGS) entry which is preliminary data.</text>
</comment>
<sequence>MPSIPVPGRVRPAKSERRGRGAAARAATTTAVAALLLSGCDMNEALGDFTDEFGNARQVTEEPDTAVSAPADPAAAGDPSASPSPSPTPEALPSFDAQSVVGEFAPGFPKGVISLPDGAKILASSATPVPDAKPATVQVTLNLSAKRPPAKLLEQVGSALAKNGFEKLDAPAESGMSEQAAFTRTTTVKEATVNESLLVGVLKDGDRSLLTLSGTVAARAGA</sequence>
<gene>
    <name evidence="2" type="ORF">J0911_17460</name>
</gene>
<reference evidence="3" key="2">
    <citation type="submission" date="2023-07" db="EMBL/GenBank/DDBJ databases">
        <title>Myceligenerans salitolerans sp. nov., a halotolerant actinomycete isolated from a salt lake in Xinjiang, China.</title>
        <authorList>
            <person name="Guan T."/>
        </authorList>
    </citation>
    <scope>NUCLEOTIDE SEQUENCE [LARGE SCALE GENOMIC DNA]</scope>
    <source>
        <strain evidence="3">XHU 5031</strain>
    </source>
</reference>
<protein>
    <submittedName>
        <fullName evidence="2">Uncharacterized protein</fullName>
    </submittedName>
</protein>
<feature type="compositionally biased region" description="Low complexity" evidence="1">
    <location>
        <begin position="65"/>
        <end position="81"/>
    </location>
</feature>
<proteinExistence type="predicted"/>
<accession>A0ABS3ICW3</accession>
<dbReference type="Proteomes" id="UP000664617">
    <property type="component" value="Unassembled WGS sequence"/>
</dbReference>
<dbReference type="RefSeq" id="WP_207276718.1">
    <property type="nucleotide sequence ID" value="NZ_JAFMPK010000047.1"/>
</dbReference>
<feature type="region of interest" description="Disordered" evidence="1">
    <location>
        <begin position="53"/>
        <end position="98"/>
    </location>
</feature>
<evidence type="ECO:0000313" key="2">
    <source>
        <dbReference type="EMBL" id="MBO0610815.1"/>
    </source>
</evidence>
<feature type="region of interest" description="Disordered" evidence="1">
    <location>
        <begin position="1"/>
        <end position="25"/>
    </location>
</feature>
<organism evidence="2 3">
    <name type="scientific">Myceligenerans salitolerans</name>
    <dbReference type="NCBI Taxonomy" id="1230528"/>
    <lineage>
        <taxon>Bacteria</taxon>
        <taxon>Bacillati</taxon>
        <taxon>Actinomycetota</taxon>
        <taxon>Actinomycetes</taxon>
        <taxon>Micrococcales</taxon>
        <taxon>Promicromonosporaceae</taxon>
        <taxon>Myceligenerans</taxon>
    </lineage>
</organism>
<evidence type="ECO:0000256" key="1">
    <source>
        <dbReference type="SAM" id="MobiDB-lite"/>
    </source>
</evidence>
<reference evidence="2 3" key="1">
    <citation type="submission" date="2021-03" db="EMBL/GenBank/DDBJ databases">
        <authorList>
            <person name="Xin L."/>
        </authorList>
    </citation>
    <scope>NUCLEOTIDE SEQUENCE [LARGE SCALE GENOMIC DNA]</scope>
    <source>
        <strain evidence="2 3">XHU 5031</strain>
    </source>
</reference>